<evidence type="ECO:0000313" key="6">
    <source>
        <dbReference type="EMBL" id="KAG9511076.1"/>
    </source>
</evidence>
<reference evidence="6 7" key="1">
    <citation type="submission" date="2020-10" db="EMBL/GenBank/DDBJ databases">
        <authorList>
            <person name="Klimov P.B."/>
            <person name="Dyachkov S.M."/>
            <person name="Chetverikov P.E."/>
        </authorList>
    </citation>
    <scope>NUCLEOTIDE SEQUENCE [LARGE SCALE GENOMIC DNA]</scope>
    <source>
        <strain evidence="6">BMOC 18-1129-001#AD2665</strain>
        <tissue evidence="6">Entire mites</tissue>
    </source>
</reference>
<feature type="transmembrane region" description="Helical" evidence="4">
    <location>
        <begin position="1754"/>
        <end position="1772"/>
    </location>
</feature>
<evidence type="ECO:0000256" key="4">
    <source>
        <dbReference type="SAM" id="Phobius"/>
    </source>
</evidence>
<evidence type="ECO:0000256" key="2">
    <source>
        <dbReference type="PROSITE-ProRule" id="PRU00124"/>
    </source>
</evidence>
<dbReference type="Pfam" id="PF00057">
    <property type="entry name" value="Ldl_recept_a"/>
    <property type="match status" value="1"/>
</dbReference>
<protein>
    <submittedName>
        <fullName evidence="6">Nose resistant to fluoxetine protein 6</fullName>
    </submittedName>
</protein>
<dbReference type="InterPro" id="IPR002172">
    <property type="entry name" value="LDrepeatLR_classA_rpt"/>
</dbReference>
<dbReference type="Gene3D" id="2.170.140.10">
    <property type="entry name" value="Chitin binding domain"/>
    <property type="match status" value="1"/>
</dbReference>
<dbReference type="Pfam" id="PF20146">
    <property type="entry name" value="NRF"/>
    <property type="match status" value="1"/>
</dbReference>
<dbReference type="Proteomes" id="UP000825002">
    <property type="component" value="Unassembled WGS sequence"/>
</dbReference>
<dbReference type="PANTHER" id="PTHR45985">
    <property type="match status" value="1"/>
</dbReference>
<feature type="transmembrane region" description="Helical" evidence="4">
    <location>
        <begin position="1547"/>
        <end position="1567"/>
    </location>
</feature>
<feature type="disulfide bond" evidence="2">
    <location>
        <begin position="592"/>
        <end position="610"/>
    </location>
</feature>
<feature type="transmembrane region" description="Helical" evidence="4">
    <location>
        <begin position="1456"/>
        <end position="1474"/>
    </location>
</feature>
<feature type="domain" description="Chitin-binding type-2" evidence="5">
    <location>
        <begin position="507"/>
        <end position="567"/>
    </location>
</feature>
<organism evidence="6 7">
    <name type="scientific">Fragariocoptes setiger</name>
    <dbReference type="NCBI Taxonomy" id="1670756"/>
    <lineage>
        <taxon>Eukaryota</taxon>
        <taxon>Metazoa</taxon>
        <taxon>Ecdysozoa</taxon>
        <taxon>Arthropoda</taxon>
        <taxon>Chelicerata</taxon>
        <taxon>Arachnida</taxon>
        <taxon>Acari</taxon>
        <taxon>Acariformes</taxon>
        <taxon>Trombidiformes</taxon>
        <taxon>Prostigmata</taxon>
        <taxon>Eupodina</taxon>
        <taxon>Eriophyoidea</taxon>
        <taxon>Phytoptidae</taxon>
        <taxon>Fragariocoptes</taxon>
    </lineage>
</organism>
<accession>A0ABQ7SCC6</accession>
<dbReference type="Gene3D" id="3.20.20.370">
    <property type="entry name" value="Glycoside hydrolase/deacetylase"/>
    <property type="match status" value="1"/>
</dbReference>
<feature type="disulfide bond" evidence="2">
    <location>
        <begin position="585"/>
        <end position="597"/>
    </location>
</feature>
<dbReference type="InterPro" id="IPR036055">
    <property type="entry name" value="LDL_receptor-like_sf"/>
</dbReference>
<dbReference type="Pfam" id="PF01522">
    <property type="entry name" value="Polysacc_deac_1"/>
    <property type="match status" value="1"/>
</dbReference>
<dbReference type="InterPro" id="IPR002557">
    <property type="entry name" value="Chitin-bd_dom"/>
</dbReference>
<feature type="transmembrane region" description="Helical" evidence="4">
    <location>
        <begin position="1334"/>
        <end position="1356"/>
    </location>
</feature>
<dbReference type="PROSITE" id="PS50940">
    <property type="entry name" value="CHIT_BIND_II"/>
    <property type="match status" value="1"/>
</dbReference>
<dbReference type="Pfam" id="PF01607">
    <property type="entry name" value="CBM_14"/>
    <property type="match status" value="1"/>
</dbReference>
<dbReference type="InterPro" id="IPR036508">
    <property type="entry name" value="Chitin-bd_dom_sf"/>
</dbReference>
<dbReference type="CDD" id="cd10974">
    <property type="entry name" value="CE4_CDA_like_1"/>
    <property type="match status" value="1"/>
</dbReference>
<sequence>TLDQFKTTNDKWICSSIRSVLAWKTELTKQLLTIETTSNVLTEMIGQTSSKVLLTEGVQNEIVNEGLDPDETIRYHILKSQCATYATCNLIRLGSDLEKPIPGIIIVRVASRLCDIRPKEYLRSNFSLEKKTVYANSVTFAHLYLDIIEALVHVGQTNMIRWISYINHDIMDMLKWTKSSGLVSQSESNYMHLKCRLYDTIVLILATLGSNSHFEKDLLHELILDHLICDSQLKDEIDPINRAVQQNKNSQSSLNNDLLEHHSSQVKLTCKSLSCMEAIINYYSLDLDLSVLAKVKEFTVYLCLDIYRDLKSIKLPYDTVPCRYHSLSLLMALVNEIPVQGTITELATHIFVRALKFESDVNIRKLCYTATHVATRRPILVLSDDITVRQNGDSNDEIVRALNSDGIAKARNSDDIVEVRDSDETVKAQNSDEIVKTRDSDEIVEVRVSDEMSSSFSDSIKMTTRSQNLILLIVPLAAIAALAPLGTRASVSPRLVKRQAEANEQEQDLCRGRSPSEYFRLTVDDDCRDVVRCSVQGLLALRCPSGLAFDVDKQTCDWRNNVKNCNQIEKPKLATPLLATDEPICEAGKLACGNGECIEKALFCNGNPDCSDSSDENACSVEKDPNRAPPCDQKQCVLPDCFCSPDGTQIPGKLEPSSVPQMVMISFDDAVNNNNIEIYEKLFKEGRNNPNGCSAKATFFLSHKYTNYSAVQELHRRGHEIAAHSITHKENEKYWTDANQETWAKEMAGVRLITERFANITDNSIVGVRSPYLRVGGNNQFFMMEEQAFLYDSTITAPLSNPPLWPYTLFFRMPHRCHGNGQSCPSRSHPVWEMVMNELDRRDDPTVDDTQSGCAMVDSCANIMTGDQFYNFLNHNLDRHYKTNRAPLGLFFHASWLQLNPEFLDALIQWMDEVLEKKDVYFVTMTQVLQWMQSPTKLTDITKFAPWKEKCDVRGVSVCSGINQCALTTRELPGETIRLHTVQADSTTSGSSAKRTERSISTSDTAKTYEFHNKSIEEVIETLTTSGLFNRLSNEATTTRLPDTHSTELRTDSVEQSISTVALIVGLSSNTEPILTALESSTTESSLHRHDADHPDTNHGASTQCGNDDAKNSEDLPDDCDSATNNYTGNEKLANLQSDIKDKMQDLTKDIMREWMEFGYTSTASSKCIATFSRLLSGMQDASSWAFKFIDSSAKLPNGLMSGALSDFGDYDQCLAIKTKEDLSKEEEEEYSGEFSGRYCLVEVNINIRVSLAPNETIPKGIDENGVLWDKFVRRYWTSKLNKGFMVGICVPSKCLNDDVTEILNYTFRDYDVNASLIDCQTWRDLTISQKPDFTQVVILSIFGVISMAAVLGTTLHSFHLSSNSDSVSGSIEYDKKCSHEAKFSRKVQWRMTDFLLCFSVIRSWSTFKRQYSSNKSQQTIAAANHDRIANTFDVKIHNTSPIEERNESISHLSGLKLLVICWIMMGHSFLYPSANNHQYYRAISSLTAVRESIWFATTNFTLGIDILLYIIGFLFVFKISLTNERSLSASNQSNKMEILRLIFHKILRFWPTYLSVIGLAIVIPLLGHGPLWPETVERRLGEACRTNWWANLLFVNNMQDESQICLPSSWFLSIVMQSFLVGAPVLWLAKKFSTKIAIMSLTLLITTSALITFIHAYVRHIDAPVIRLDESFVMNVNGQIFTLYTRLYNNLGPFLVGMMGGFLLVRQQQLQLLANRTSQIKSIHVNRNTNQMNRSVSNVLRGICFSNFVKRGVTLISFYMIGFLVLASVFPEHYTRFWAAVYWALHRIGWAMFTGYIIHQCATGRWTVLKKLLSLSTLIPLSRLIFIAYLVYPLFMHIHTGQVRDGLHINTYAMLNIYITRLVFTLGAALILHLFVELPLCSLEETLLNRWIQRLLEADKSPSKFHPLLIVAPIVSSLSPSAASPSVTSENQFSNVSSLQASSHNNESCQQSDSDQSSLEFTVLSSVGLNSCDKLNSDSSNSPDTVITAIEVTPNNQLSVETTLECETRKDE</sequence>
<feature type="non-terminal residue" evidence="6">
    <location>
        <position position="1"/>
    </location>
</feature>
<dbReference type="InterPro" id="IPR011330">
    <property type="entry name" value="Glyco_hydro/deAcase_b/a-brl"/>
</dbReference>
<feature type="region of interest" description="Disordered" evidence="3">
    <location>
        <begin position="1080"/>
        <end position="1124"/>
    </location>
</feature>
<dbReference type="SMART" id="SM00494">
    <property type="entry name" value="ChtBD2"/>
    <property type="match status" value="1"/>
</dbReference>
<feature type="transmembrane region" description="Helical" evidence="4">
    <location>
        <begin position="1611"/>
        <end position="1630"/>
    </location>
</feature>
<feature type="transmembrane region" description="Helical" evidence="4">
    <location>
        <begin position="1637"/>
        <end position="1659"/>
    </location>
</feature>
<dbReference type="InterPro" id="IPR052740">
    <property type="entry name" value="CE4"/>
</dbReference>
<keyword evidence="4" id="KW-0472">Membrane</keyword>
<dbReference type="InterPro" id="IPR023415">
    <property type="entry name" value="LDLR_class-A_CS"/>
</dbReference>
<evidence type="ECO:0000259" key="5">
    <source>
        <dbReference type="PROSITE" id="PS50940"/>
    </source>
</evidence>
<dbReference type="Gene3D" id="4.10.400.10">
    <property type="entry name" value="Low-density Lipoprotein Receptor"/>
    <property type="match status" value="1"/>
</dbReference>
<keyword evidence="1 2" id="KW-1015">Disulfide bond</keyword>
<evidence type="ECO:0000313" key="7">
    <source>
        <dbReference type="Proteomes" id="UP000825002"/>
    </source>
</evidence>
<name>A0ABQ7SCC6_9ACAR</name>
<evidence type="ECO:0000256" key="1">
    <source>
        <dbReference type="ARBA" id="ARBA00023157"/>
    </source>
</evidence>
<feature type="transmembrane region" description="Helical" evidence="4">
    <location>
        <begin position="1853"/>
        <end position="1877"/>
    </location>
</feature>
<dbReference type="PROSITE" id="PS50068">
    <property type="entry name" value="LDLRA_2"/>
    <property type="match status" value="1"/>
</dbReference>
<feature type="transmembrane region" description="Helical" evidence="4">
    <location>
        <begin position="1812"/>
        <end position="1833"/>
    </location>
</feature>
<dbReference type="SUPFAM" id="SSF57625">
    <property type="entry name" value="Invertebrate chitin-binding proteins"/>
    <property type="match status" value="1"/>
</dbReference>
<feature type="region of interest" description="Disordered" evidence="3">
    <location>
        <begin position="983"/>
        <end position="1003"/>
    </location>
</feature>
<proteinExistence type="predicted"/>
<comment type="caution">
    <text evidence="6">The sequence shown here is derived from an EMBL/GenBank/DDBJ whole genome shotgun (WGS) entry which is preliminary data.</text>
</comment>
<dbReference type="PROSITE" id="PS01209">
    <property type="entry name" value="LDLRA_1"/>
    <property type="match status" value="1"/>
</dbReference>
<dbReference type="SMART" id="SM00192">
    <property type="entry name" value="LDLa"/>
    <property type="match status" value="1"/>
</dbReference>
<feature type="transmembrane region" description="Helical" evidence="4">
    <location>
        <begin position="1688"/>
        <end position="1706"/>
    </location>
</feature>
<dbReference type="CDD" id="cd00112">
    <property type="entry name" value="LDLa"/>
    <property type="match status" value="1"/>
</dbReference>
<dbReference type="InterPro" id="IPR002509">
    <property type="entry name" value="NODB_dom"/>
</dbReference>
<feature type="compositionally biased region" description="Basic and acidic residues" evidence="3">
    <location>
        <begin position="1086"/>
        <end position="1097"/>
    </location>
</feature>
<dbReference type="SUPFAM" id="SSF88713">
    <property type="entry name" value="Glycoside hydrolase/deacetylase"/>
    <property type="match status" value="1"/>
</dbReference>
<keyword evidence="4" id="KW-1133">Transmembrane helix</keyword>
<dbReference type="InterPro" id="IPR006621">
    <property type="entry name" value="Nose-resist-to-fluoxetine_N"/>
</dbReference>
<dbReference type="PANTHER" id="PTHR45985:SF6">
    <property type="entry name" value="FI03450P"/>
    <property type="match status" value="1"/>
</dbReference>
<keyword evidence="4" id="KW-0812">Transmembrane</keyword>
<gene>
    <name evidence="6" type="primary">nrf-6</name>
    <name evidence="6" type="ORF">GZH46_00362</name>
</gene>
<feature type="disulfide bond" evidence="2">
    <location>
        <begin position="604"/>
        <end position="619"/>
    </location>
</feature>
<keyword evidence="7" id="KW-1185">Reference proteome</keyword>
<dbReference type="SUPFAM" id="SSF57424">
    <property type="entry name" value="LDL receptor-like module"/>
    <property type="match status" value="1"/>
</dbReference>
<feature type="transmembrane region" description="Helical" evidence="4">
    <location>
        <begin position="1494"/>
        <end position="1518"/>
    </location>
</feature>
<evidence type="ECO:0000256" key="3">
    <source>
        <dbReference type="SAM" id="MobiDB-lite"/>
    </source>
</evidence>
<dbReference type="SMART" id="SM00703">
    <property type="entry name" value="NRF"/>
    <property type="match status" value="1"/>
</dbReference>
<feature type="transmembrane region" description="Helical" evidence="4">
    <location>
        <begin position="1778"/>
        <end position="1800"/>
    </location>
</feature>
<dbReference type="EMBL" id="JAIFTH010000035">
    <property type="protein sequence ID" value="KAG9511076.1"/>
    <property type="molecule type" value="Genomic_DNA"/>
</dbReference>